<protein>
    <submittedName>
        <fullName evidence="1">Uncharacterized protein</fullName>
    </submittedName>
</protein>
<evidence type="ECO:0000313" key="2">
    <source>
        <dbReference type="Proteomes" id="UP000054988"/>
    </source>
</evidence>
<organism evidence="1 2">
    <name type="scientific">Moniliophthora roreri</name>
    <name type="common">Frosty pod rot fungus</name>
    <name type="synonym">Monilia roreri</name>
    <dbReference type="NCBI Taxonomy" id="221103"/>
    <lineage>
        <taxon>Eukaryota</taxon>
        <taxon>Fungi</taxon>
        <taxon>Dikarya</taxon>
        <taxon>Basidiomycota</taxon>
        <taxon>Agaricomycotina</taxon>
        <taxon>Agaricomycetes</taxon>
        <taxon>Agaricomycetidae</taxon>
        <taxon>Agaricales</taxon>
        <taxon>Marasmiineae</taxon>
        <taxon>Marasmiaceae</taxon>
        <taxon>Moniliophthora</taxon>
    </lineage>
</organism>
<accession>A0A0W0GBE6</accession>
<sequence length="163" mass="18253">MPNEVFNSIFDGSLFLTLQTSQYKLSDRPSTRLLFSRLSQKGIIKIQKKDATERECFTGYLLQDVSCRRSDTKVKASHLCIKNLGLDTVSPLSLCKIYLGFYPNLVPALNAWHRDADTPERDHSGAALGRFALPHVSHAFDRPGSSPIPNIAIDRNYTDALEV</sequence>
<gene>
    <name evidence="1" type="ORF">WG66_1570</name>
</gene>
<reference evidence="1 2" key="1">
    <citation type="submission" date="2015-12" db="EMBL/GenBank/DDBJ databases">
        <title>Draft genome sequence of Moniliophthora roreri, the causal agent of frosty pod rot of cacao.</title>
        <authorList>
            <person name="Aime M.C."/>
            <person name="Diaz-Valderrama J.R."/>
            <person name="Kijpornyongpan T."/>
            <person name="Phillips-Mora W."/>
        </authorList>
    </citation>
    <scope>NUCLEOTIDE SEQUENCE [LARGE SCALE GENOMIC DNA]</scope>
    <source>
        <strain evidence="1 2">MCA 2952</strain>
    </source>
</reference>
<dbReference type="EMBL" id="LATX01000591">
    <property type="protein sequence ID" value="KTB45856.1"/>
    <property type="molecule type" value="Genomic_DNA"/>
</dbReference>
<name>A0A0W0GBE6_MONRR</name>
<comment type="caution">
    <text evidence="1">The sequence shown here is derived from an EMBL/GenBank/DDBJ whole genome shotgun (WGS) entry which is preliminary data.</text>
</comment>
<dbReference type="AlphaFoldDB" id="A0A0W0GBE6"/>
<evidence type="ECO:0000313" key="1">
    <source>
        <dbReference type="EMBL" id="KTB45856.1"/>
    </source>
</evidence>
<dbReference type="Proteomes" id="UP000054988">
    <property type="component" value="Unassembled WGS sequence"/>
</dbReference>
<proteinExistence type="predicted"/>